<evidence type="ECO:0000256" key="7">
    <source>
        <dbReference type="ARBA" id="ARBA00023004"/>
    </source>
</evidence>
<dbReference type="GO" id="GO:0003723">
    <property type="term" value="F:RNA binding"/>
    <property type="evidence" value="ECO:0007669"/>
    <property type="project" value="InterPro"/>
</dbReference>
<dbReference type="AlphaFoldDB" id="A0A3M8PZH0"/>
<keyword evidence="4 11" id="KW-0808">Transferase</keyword>
<dbReference type="Pfam" id="PF01938">
    <property type="entry name" value="TRAM"/>
    <property type="match status" value="1"/>
</dbReference>
<dbReference type="OrthoDB" id="9804590at2"/>
<comment type="caution">
    <text evidence="15">The sequence shown here is derived from an EMBL/GenBank/DDBJ whole genome shotgun (WGS) entry which is preliminary data.</text>
</comment>
<dbReference type="InterPro" id="IPR012340">
    <property type="entry name" value="NA-bd_OB-fold"/>
</dbReference>
<dbReference type="InterPro" id="IPR001566">
    <property type="entry name" value="23S_rRNA_MeTrfase_RlmD"/>
</dbReference>
<feature type="active site" description="Nucleophile" evidence="11 12">
    <location>
        <position position="399"/>
    </location>
</feature>
<dbReference type="InterPro" id="IPR010280">
    <property type="entry name" value="U5_MeTrfase_fam"/>
</dbReference>
<proteinExistence type="inferred from homology"/>
<dbReference type="PANTHER" id="PTHR11061:SF49">
    <property type="entry name" value="23S RRNA (URACIL(1939)-C(5))-METHYLTRANSFERASE RLMD"/>
    <property type="match status" value="1"/>
</dbReference>
<dbReference type="InterPro" id="IPR002792">
    <property type="entry name" value="TRAM_dom"/>
</dbReference>
<evidence type="ECO:0000256" key="6">
    <source>
        <dbReference type="ARBA" id="ARBA00022723"/>
    </source>
</evidence>
<evidence type="ECO:0000256" key="10">
    <source>
        <dbReference type="ARBA" id="ARBA00059995"/>
    </source>
</evidence>
<evidence type="ECO:0000256" key="11">
    <source>
        <dbReference type="HAMAP-Rule" id="MF_01010"/>
    </source>
</evidence>
<dbReference type="FunFam" id="3.40.50.150:FF:000009">
    <property type="entry name" value="23S rRNA (Uracil(1939)-C(5))-methyltransferase RlmD"/>
    <property type="match status" value="1"/>
</dbReference>
<dbReference type="NCBIfam" id="TIGR00479">
    <property type="entry name" value="rumA"/>
    <property type="match status" value="1"/>
</dbReference>
<name>A0A3M8PZH0_9GAMM</name>
<comment type="similarity">
    <text evidence="11">Belongs to the class I-like SAM-binding methyltransferase superfamily. RNA M5U methyltransferase family. RlmD subfamily.</text>
</comment>
<evidence type="ECO:0000256" key="5">
    <source>
        <dbReference type="ARBA" id="ARBA00022691"/>
    </source>
</evidence>
<dbReference type="Proteomes" id="UP000280507">
    <property type="component" value="Unassembled WGS sequence"/>
</dbReference>
<comment type="function">
    <text evidence="10 11">Catalyzes the formation of 5-methyl-uridine at position 1939 (m5U1939) in 23S rRNA.</text>
</comment>
<feature type="binding site" evidence="11">
    <location>
        <position position="310"/>
    </location>
    <ligand>
        <name>S-adenosyl-L-methionine</name>
        <dbReference type="ChEBI" id="CHEBI:59789"/>
    </ligand>
</feature>
<comment type="catalytic activity">
    <reaction evidence="9 11">
        <text>uridine(1939) in 23S rRNA + S-adenosyl-L-methionine = 5-methyluridine(1939) in 23S rRNA + S-adenosyl-L-homocysteine + H(+)</text>
        <dbReference type="Rhea" id="RHEA:42908"/>
        <dbReference type="Rhea" id="RHEA-COMP:10278"/>
        <dbReference type="Rhea" id="RHEA-COMP:10279"/>
        <dbReference type="ChEBI" id="CHEBI:15378"/>
        <dbReference type="ChEBI" id="CHEBI:57856"/>
        <dbReference type="ChEBI" id="CHEBI:59789"/>
        <dbReference type="ChEBI" id="CHEBI:65315"/>
        <dbReference type="ChEBI" id="CHEBI:74447"/>
        <dbReference type="EC" id="2.1.1.190"/>
    </reaction>
</comment>
<dbReference type="InterPro" id="IPR030391">
    <property type="entry name" value="MeTrfase_TrmA_CS"/>
</dbReference>
<dbReference type="Gene3D" id="2.40.50.140">
    <property type="entry name" value="Nucleic acid-binding proteins"/>
    <property type="match status" value="1"/>
</dbReference>
<evidence type="ECO:0000256" key="12">
    <source>
        <dbReference type="PROSITE-ProRule" id="PRU01024"/>
    </source>
</evidence>
<organism evidence="15 16">
    <name type="scientific">Marinomonas hwangdonensis</name>
    <dbReference type="NCBI Taxonomy" id="1053647"/>
    <lineage>
        <taxon>Bacteria</taxon>
        <taxon>Pseudomonadati</taxon>
        <taxon>Pseudomonadota</taxon>
        <taxon>Gammaproteobacteria</taxon>
        <taxon>Oceanospirillales</taxon>
        <taxon>Oceanospirillaceae</taxon>
        <taxon>Marinomonas</taxon>
    </lineage>
</organism>
<keyword evidence="3 11" id="KW-0489">Methyltransferase</keyword>
<feature type="binding site" evidence="11 12">
    <location>
        <position position="373"/>
    </location>
    <ligand>
        <name>S-adenosyl-L-methionine</name>
        <dbReference type="ChEBI" id="CHEBI:59789"/>
    </ligand>
</feature>
<feature type="binding site" evidence="11">
    <location>
        <position position="167"/>
    </location>
    <ligand>
        <name>[4Fe-4S] cluster</name>
        <dbReference type="ChEBI" id="CHEBI:49883"/>
    </ligand>
</feature>
<keyword evidence="2 11" id="KW-0698">rRNA processing</keyword>
<keyword evidence="8 11" id="KW-0411">Iron-sulfur</keyword>
<dbReference type="HAMAP" id="MF_01010">
    <property type="entry name" value="23SrRNA_methyltr_RlmD"/>
    <property type="match status" value="1"/>
</dbReference>
<dbReference type="GO" id="GO:0070475">
    <property type="term" value="P:rRNA base methylation"/>
    <property type="evidence" value="ECO:0007669"/>
    <property type="project" value="TreeGrafter"/>
</dbReference>
<feature type="active site" evidence="13">
    <location>
        <position position="399"/>
    </location>
</feature>
<dbReference type="RefSeq" id="WP_123096360.1">
    <property type="nucleotide sequence ID" value="NZ_RIZG01000008.1"/>
</dbReference>
<dbReference type="Gene3D" id="3.40.50.150">
    <property type="entry name" value="Vaccinia Virus protein VP39"/>
    <property type="match status" value="1"/>
</dbReference>
<dbReference type="GO" id="GO:0051539">
    <property type="term" value="F:4 iron, 4 sulfur cluster binding"/>
    <property type="evidence" value="ECO:0007669"/>
    <property type="project" value="UniProtKB-KW"/>
</dbReference>
<evidence type="ECO:0000259" key="14">
    <source>
        <dbReference type="PROSITE" id="PS50926"/>
    </source>
</evidence>
<sequence>MRKRTPPRRIAKPQPLGPVMTYAVDGLTHEAKGVARLQGKVTFIEGALPGETVTAQVTKAGRRFDEAVLKDILEPSPDRMDPACSHFHQCGGCSFQHLTNEKQLAAKADWLQGQLRHLITTQDLELLSDVSIGYRRRARLSIHRKNGKTVLGYRGKASNDIVSIERCIVLTERLQKVFASLKSALLEDELAVILGHIELLEDTKGVSVVFRLTSPLVNELKKQWDNWAQAQDVSVYWQAPKSSKADVTLDSMRYYDLKDRDLGEIRLIYHPQDFTQVNATMNQKMVTQAMDWLNLNDQDVVLDLFCGVGNFSLPLAQRARTVIGVELQESMVDHARKNAQLNHMDNVSFIAADLTKSFQNELSNEQVTKVLLDPPRAGAFEFLDSIIKIGPIQILYVSCNASTLARDAEYLVAKGYRVLRVSLMDMFPQTSHVETMMLLQKKK</sequence>
<dbReference type="NCBIfam" id="NF009639">
    <property type="entry name" value="PRK13168.1"/>
    <property type="match status" value="1"/>
</dbReference>
<dbReference type="PANTHER" id="PTHR11061">
    <property type="entry name" value="RNA M5U METHYLTRANSFERASE"/>
    <property type="match status" value="1"/>
</dbReference>
<dbReference type="PROSITE" id="PS51687">
    <property type="entry name" value="SAM_MT_RNA_M5U"/>
    <property type="match status" value="1"/>
</dbReference>
<feature type="binding site" evidence="11">
    <location>
        <position position="353"/>
    </location>
    <ligand>
        <name>S-adenosyl-L-methionine</name>
        <dbReference type="ChEBI" id="CHEBI:59789"/>
    </ligand>
</feature>
<keyword evidence="1 11" id="KW-0004">4Fe-4S</keyword>
<evidence type="ECO:0000256" key="8">
    <source>
        <dbReference type="ARBA" id="ARBA00023014"/>
    </source>
</evidence>
<evidence type="ECO:0000313" key="16">
    <source>
        <dbReference type="Proteomes" id="UP000280507"/>
    </source>
</evidence>
<evidence type="ECO:0000256" key="13">
    <source>
        <dbReference type="PROSITE-ProRule" id="PRU10015"/>
    </source>
</evidence>
<feature type="binding site" evidence="11">
    <location>
        <position position="93"/>
    </location>
    <ligand>
        <name>[4Fe-4S] cluster</name>
        <dbReference type="ChEBI" id="CHEBI:49883"/>
    </ligand>
</feature>
<protein>
    <recommendedName>
        <fullName evidence="11">23S rRNA (uracil(1939)-C(5))-methyltransferase RlmD</fullName>
        <ecNumber evidence="11">2.1.1.190</ecNumber>
    </recommendedName>
    <alternativeName>
        <fullName evidence="11">23S rRNA(m5U1939)-methyltransferase</fullName>
    </alternativeName>
</protein>
<dbReference type="FunFam" id="2.40.50.140:FF:000097">
    <property type="entry name" value="23S rRNA (uracil(1939)-C(5))-methyltransferase RlmD"/>
    <property type="match status" value="1"/>
</dbReference>
<reference evidence="15 16" key="1">
    <citation type="journal article" date="2012" name="Int. J. Syst. Evol. Microbiol.">
        <title>Marinomonas hwangdonensis sp. nov., isolated from seawater.</title>
        <authorList>
            <person name="Jung Y.T."/>
            <person name="Oh T.K."/>
            <person name="Yoon J.H."/>
        </authorList>
    </citation>
    <scope>NUCLEOTIDE SEQUENCE [LARGE SCALE GENOMIC DNA]</scope>
    <source>
        <strain evidence="15 16">HDW-15</strain>
    </source>
</reference>
<feature type="binding site" evidence="11 12">
    <location>
        <position position="305"/>
    </location>
    <ligand>
        <name>S-adenosyl-L-methionine</name>
        <dbReference type="ChEBI" id="CHEBI:59789"/>
    </ligand>
</feature>
<evidence type="ECO:0000256" key="1">
    <source>
        <dbReference type="ARBA" id="ARBA00022485"/>
    </source>
</evidence>
<evidence type="ECO:0000256" key="9">
    <source>
        <dbReference type="ARBA" id="ARBA00052756"/>
    </source>
</evidence>
<dbReference type="EMBL" id="RIZG01000008">
    <property type="protein sequence ID" value="RNF49265.1"/>
    <property type="molecule type" value="Genomic_DNA"/>
</dbReference>
<dbReference type="GO" id="GO:0070041">
    <property type="term" value="F:rRNA (uridine-C5-)-methyltransferase activity"/>
    <property type="evidence" value="ECO:0007669"/>
    <property type="project" value="UniProtKB-UniRule"/>
</dbReference>
<dbReference type="CDD" id="cd02440">
    <property type="entry name" value="AdoMet_MTases"/>
    <property type="match status" value="1"/>
</dbReference>
<dbReference type="EC" id="2.1.1.190" evidence="11"/>
<evidence type="ECO:0000256" key="3">
    <source>
        <dbReference type="ARBA" id="ARBA00022603"/>
    </source>
</evidence>
<dbReference type="GO" id="GO:0005506">
    <property type="term" value="F:iron ion binding"/>
    <property type="evidence" value="ECO:0007669"/>
    <property type="project" value="UniProtKB-UniRule"/>
</dbReference>
<gene>
    <name evidence="11 15" type="primary">rlmD</name>
    <name evidence="15" type="ORF">EBI00_12935</name>
</gene>
<dbReference type="InterPro" id="IPR029063">
    <property type="entry name" value="SAM-dependent_MTases_sf"/>
</dbReference>
<keyword evidence="7 11" id="KW-0408">Iron</keyword>
<feature type="domain" description="TRAM" evidence="14">
    <location>
        <begin position="13"/>
        <end position="71"/>
    </location>
</feature>
<dbReference type="Gene3D" id="2.40.50.1070">
    <property type="match status" value="1"/>
</dbReference>
<feature type="binding site" evidence="11">
    <location>
        <position position="84"/>
    </location>
    <ligand>
        <name>[4Fe-4S] cluster</name>
        <dbReference type="ChEBI" id="CHEBI:49883"/>
    </ligand>
</feature>
<dbReference type="PROSITE" id="PS01230">
    <property type="entry name" value="TRMA_1"/>
    <property type="match status" value="1"/>
</dbReference>
<dbReference type="PROSITE" id="PS01231">
    <property type="entry name" value="TRMA_2"/>
    <property type="match status" value="1"/>
</dbReference>
<dbReference type="Pfam" id="PF05958">
    <property type="entry name" value="tRNA_U5-meth_tr"/>
    <property type="match status" value="1"/>
</dbReference>
<feature type="binding site" evidence="11">
    <location>
        <position position="90"/>
    </location>
    <ligand>
        <name>[4Fe-4S] cluster</name>
        <dbReference type="ChEBI" id="CHEBI:49883"/>
    </ligand>
</feature>
<keyword evidence="5 11" id="KW-0949">S-adenosyl-L-methionine</keyword>
<feature type="binding site" evidence="11 12">
    <location>
        <position position="326"/>
    </location>
    <ligand>
        <name>S-adenosyl-L-methionine</name>
        <dbReference type="ChEBI" id="CHEBI:59789"/>
    </ligand>
</feature>
<evidence type="ECO:0000256" key="2">
    <source>
        <dbReference type="ARBA" id="ARBA00022552"/>
    </source>
</evidence>
<keyword evidence="6 11" id="KW-0479">Metal-binding</keyword>
<keyword evidence="16" id="KW-1185">Reference proteome</keyword>
<feature type="binding site" evidence="11 12">
    <location>
        <position position="276"/>
    </location>
    <ligand>
        <name>S-adenosyl-L-methionine</name>
        <dbReference type="ChEBI" id="CHEBI:59789"/>
    </ligand>
</feature>
<dbReference type="SUPFAM" id="SSF50249">
    <property type="entry name" value="Nucleic acid-binding proteins"/>
    <property type="match status" value="1"/>
</dbReference>
<dbReference type="PROSITE" id="PS50926">
    <property type="entry name" value="TRAM"/>
    <property type="match status" value="1"/>
</dbReference>
<accession>A0A3M8PZH0</accession>
<evidence type="ECO:0000256" key="4">
    <source>
        <dbReference type="ARBA" id="ARBA00022679"/>
    </source>
</evidence>
<evidence type="ECO:0000313" key="15">
    <source>
        <dbReference type="EMBL" id="RNF49265.1"/>
    </source>
</evidence>
<dbReference type="InterPro" id="IPR030390">
    <property type="entry name" value="MeTrfase_TrmA_AS"/>
</dbReference>
<dbReference type="SUPFAM" id="SSF53335">
    <property type="entry name" value="S-adenosyl-L-methionine-dependent methyltransferases"/>
    <property type="match status" value="1"/>
</dbReference>